<accession>A0AAN8FGA9</accession>
<sequence length="66" mass="7554">MVRQRTLHSQTLVPISHGMICQSRWSLWNAVLLTAALLVCKLSETGSRCEVIVSYCAAYLKRMCYY</sequence>
<dbReference type="EMBL" id="WIXE01008582">
    <property type="protein sequence ID" value="KAK5979191.1"/>
    <property type="molecule type" value="Genomic_DNA"/>
</dbReference>
<gene>
    <name evidence="1" type="ORF">GCK32_009272</name>
</gene>
<reference evidence="1 2" key="1">
    <citation type="submission" date="2019-10" db="EMBL/GenBank/DDBJ databases">
        <title>Assembly and Annotation for the nematode Trichostrongylus colubriformis.</title>
        <authorList>
            <person name="Martin J."/>
        </authorList>
    </citation>
    <scope>NUCLEOTIDE SEQUENCE [LARGE SCALE GENOMIC DNA]</scope>
    <source>
        <strain evidence="1">G859</strain>
        <tissue evidence="1">Whole worm</tissue>
    </source>
</reference>
<protein>
    <submittedName>
        <fullName evidence="1">Uncharacterized protein</fullName>
    </submittedName>
</protein>
<dbReference type="Proteomes" id="UP001331761">
    <property type="component" value="Unassembled WGS sequence"/>
</dbReference>
<evidence type="ECO:0000313" key="1">
    <source>
        <dbReference type="EMBL" id="KAK5979191.1"/>
    </source>
</evidence>
<proteinExistence type="predicted"/>
<name>A0AAN8FGA9_TRICO</name>
<comment type="caution">
    <text evidence="1">The sequence shown here is derived from an EMBL/GenBank/DDBJ whole genome shotgun (WGS) entry which is preliminary data.</text>
</comment>
<evidence type="ECO:0000313" key="2">
    <source>
        <dbReference type="Proteomes" id="UP001331761"/>
    </source>
</evidence>
<keyword evidence="2" id="KW-1185">Reference proteome</keyword>
<organism evidence="1 2">
    <name type="scientific">Trichostrongylus colubriformis</name>
    <name type="common">Black scour worm</name>
    <dbReference type="NCBI Taxonomy" id="6319"/>
    <lineage>
        <taxon>Eukaryota</taxon>
        <taxon>Metazoa</taxon>
        <taxon>Ecdysozoa</taxon>
        <taxon>Nematoda</taxon>
        <taxon>Chromadorea</taxon>
        <taxon>Rhabditida</taxon>
        <taxon>Rhabditina</taxon>
        <taxon>Rhabditomorpha</taxon>
        <taxon>Strongyloidea</taxon>
        <taxon>Trichostrongylidae</taxon>
        <taxon>Trichostrongylus</taxon>
    </lineage>
</organism>
<dbReference type="AlphaFoldDB" id="A0AAN8FGA9"/>